<evidence type="ECO:0000313" key="8">
    <source>
        <dbReference type="Proteomes" id="UP000052013"/>
    </source>
</evidence>
<accession>A0A0R1SS85</accession>
<dbReference type="InterPro" id="IPR030678">
    <property type="entry name" value="Peptide/Ni-bd"/>
</dbReference>
<dbReference type="SUPFAM" id="SSF53850">
    <property type="entry name" value="Periplasmic binding protein-like II"/>
    <property type="match status" value="1"/>
</dbReference>
<evidence type="ECO:0000256" key="3">
    <source>
        <dbReference type="ARBA" id="ARBA00022448"/>
    </source>
</evidence>
<dbReference type="PIRSF" id="PIRSF002741">
    <property type="entry name" value="MppA"/>
    <property type="match status" value="1"/>
</dbReference>
<keyword evidence="4" id="KW-0732">Signal</keyword>
<dbReference type="CDD" id="cd08504">
    <property type="entry name" value="PBP2_OppA"/>
    <property type="match status" value="1"/>
</dbReference>
<dbReference type="PANTHER" id="PTHR30290">
    <property type="entry name" value="PERIPLASMIC BINDING COMPONENT OF ABC TRANSPORTER"/>
    <property type="match status" value="1"/>
</dbReference>
<dbReference type="PROSITE" id="PS51257">
    <property type="entry name" value="PROKAR_LIPOPROTEIN"/>
    <property type="match status" value="1"/>
</dbReference>
<dbReference type="STRING" id="1423739.FC85_GL002314"/>
<dbReference type="GO" id="GO:0030313">
    <property type="term" value="C:cell envelope"/>
    <property type="evidence" value="ECO:0007669"/>
    <property type="project" value="UniProtKB-SubCell"/>
</dbReference>
<evidence type="ECO:0000256" key="4">
    <source>
        <dbReference type="ARBA" id="ARBA00022729"/>
    </source>
</evidence>
<dbReference type="PATRIC" id="fig|1423739.3.peg.2406"/>
<dbReference type="RefSeq" id="WP_057863944.1">
    <property type="nucleotide sequence ID" value="NZ_AZEY01000020.1"/>
</dbReference>
<dbReference type="InterPro" id="IPR039424">
    <property type="entry name" value="SBP_5"/>
</dbReference>
<dbReference type="Gene3D" id="3.10.105.10">
    <property type="entry name" value="Dipeptide-binding Protein, Domain 3"/>
    <property type="match status" value="1"/>
</dbReference>
<dbReference type="Pfam" id="PF00496">
    <property type="entry name" value="SBP_bac_5"/>
    <property type="match status" value="1"/>
</dbReference>
<dbReference type="Proteomes" id="UP000052013">
    <property type="component" value="Unassembled WGS sequence"/>
</dbReference>
<dbReference type="PANTHER" id="PTHR30290:SF10">
    <property type="entry name" value="PERIPLASMIC OLIGOPEPTIDE-BINDING PROTEIN-RELATED"/>
    <property type="match status" value="1"/>
</dbReference>
<evidence type="ECO:0000259" key="6">
    <source>
        <dbReference type="Pfam" id="PF00496"/>
    </source>
</evidence>
<comment type="subcellular location">
    <subcellularLocation>
        <location evidence="1">Cell envelope</location>
    </subcellularLocation>
</comment>
<reference evidence="7 8" key="1">
    <citation type="journal article" date="2015" name="Genome Announc.">
        <title>Expanding the biotechnology potential of lactobacilli through comparative genomics of 213 strains and associated genera.</title>
        <authorList>
            <person name="Sun Z."/>
            <person name="Harris H.M."/>
            <person name="McCann A."/>
            <person name="Guo C."/>
            <person name="Argimon S."/>
            <person name="Zhang W."/>
            <person name="Yang X."/>
            <person name="Jeffery I.B."/>
            <person name="Cooney J.C."/>
            <person name="Kagawa T.F."/>
            <person name="Liu W."/>
            <person name="Song Y."/>
            <person name="Salvetti E."/>
            <person name="Wrobel A."/>
            <person name="Rasinkangas P."/>
            <person name="Parkhill J."/>
            <person name="Rea M.C."/>
            <person name="O'Sullivan O."/>
            <person name="Ritari J."/>
            <person name="Douillard F.P."/>
            <person name="Paul Ross R."/>
            <person name="Yang R."/>
            <person name="Briner A.E."/>
            <person name="Felis G.E."/>
            <person name="de Vos W.M."/>
            <person name="Barrangou R."/>
            <person name="Klaenhammer T.R."/>
            <person name="Caufield P.W."/>
            <person name="Cui Y."/>
            <person name="Zhang H."/>
            <person name="O'Toole P.W."/>
        </authorList>
    </citation>
    <scope>NUCLEOTIDE SEQUENCE [LARGE SCALE GENOMIC DNA]</scope>
    <source>
        <strain evidence="7 8">DSM 14421</strain>
    </source>
</reference>
<gene>
    <name evidence="7" type="ORF">FC85_GL002314</name>
</gene>
<keyword evidence="5" id="KW-0571">Peptide transport</keyword>
<dbReference type="GO" id="GO:1904680">
    <property type="term" value="F:peptide transmembrane transporter activity"/>
    <property type="evidence" value="ECO:0007669"/>
    <property type="project" value="TreeGrafter"/>
</dbReference>
<dbReference type="Gene3D" id="3.40.190.10">
    <property type="entry name" value="Periplasmic binding protein-like II"/>
    <property type="match status" value="1"/>
</dbReference>
<evidence type="ECO:0000256" key="5">
    <source>
        <dbReference type="ARBA" id="ARBA00022856"/>
    </source>
</evidence>
<dbReference type="AlphaFoldDB" id="A0A0R1SS85"/>
<dbReference type="Gene3D" id="3.90.76.10">
    <property type="entry name" value="Dipeptide-binding Protein, Domain 1"/>
    <property type="match status" value="1"/>
</dbReference>
<dbReference type="EMBL" id="AZEY01000020">
    <property type="protein sequence ID" value="KRL69093.1"/>
    <property type="molecule type" value="Genomic_DNA"/>
</dbReference>
<dbReference type="GO" id="GO:0015833">
    <property type="term" value="P:peptide transport"/>
    <property type="evidence" value="ECO:0007669"/>
    <property type="project" value="UniProtKB-KW"/>
</dbReference>
<evidence type="ECO:0000256" key="1">
    <source>
        <dbReference type="ARBA" id="ARBA00004196"/>
    </source>
</evidence>
<comment type="similarity">
    <text evidence="2">Belongs to the bacterial solute-binding protein 5 family.</text>
</comment>
<proteinExistence type="inferred from homology"/>
<dbReference type="FunFam" id="3.90.76.10:FF:000001">
    <property type="entry name" value="Oligopeptide ABC transporter substrate-binding protein"/>
    <property type="match status" value="1"/>
</dbReference>
<feature type="domain" description="Solute-binding protein family 5" evidence="6">
    <location>
        <begin position="74"/>
        <end position="461"/>
    </location>
</feature>
<sequence>MQMKWIVGWLILMSGIGLTGCGNASKNQSSSQKASVMEPADIESLDSSMITDVGALETVNNSQEGLYRMKNSTTVEPGLATKIVKPTQNGTVYTFHLRKNLKWSNGDPLTANDFVYAWRRTVTPATKAPDSYMYLPIKNAAAIEKGKLSPTKLGVTAINATTFRVELARVTPYFKYLCASVPFLPQNPKVVQKYGKAYGTAADKTVYDGPFIVRGWSPSVSNWTLKRNPNYWDKKAVKLRTVQFSTVKSPQTALSLYQSGKLDNITLAGQQAAHEKNNKGYISYSHGETDYIAYNFRNRALRNLNIRRAISLTINRQSLVNNVLKNGSKAPTGLVPEEISQNPANGKDFASDTKSQTAVAYNPQLAKKLWQKGLSQLYLKKLSLNLVCYDVDSFRNSAEFIQSSAEKNLKGLSIHINVEPKVQAITKMQSKKGYDLGFTNWIASYPELNEFFQLLNTGNANNAGNYSNKQYDTYYDRANGVDSLNAKKRYQDFQKAELIAMKDQAILAVNQGQMARLNNPELKGVSYAAASGISLKNAYKVSK</sequence>
<comment type="caution">
    <text evidence="7">The sequence shown here is derived from an EMBL/GenBank/DDBJ whole genome shotgun (WGS) entry which is preliminary data.</text>
</comment>
<protein>
    <submittedName>
        <fullName evidence="7">ABC transporter, substrate-binding protein, family 5</fullName>
    </submittedName>
</protein>
<dbReference type="InterPro" id="IPR000914">
    <property type="entry name" value="SBP_5_dom"/>
</dbReference>
<organism evidence="7 8">
    <name type="scientific">Lentilactobacillus diolivorans DSM 14421</name>
    <dbReference type="NCBI Taxonomy" id="1423739"/>
    <lineage>
        <taxon>Bacteria</taxon>
        <taxon>Bacillati</taxon>
        <taxon>Bacillota</taxon>
        <taxon>Bacilli</taxon>
        <taxon>Lactobacillales</taxon>
        <taxon>Lactobacillaceae</taxon>
        <taxon>Lentilactobacillus</taxon>
    </lineage>
</organism>
<keyword evidence="3" id="KW-0813">Transport</keyword>
<dbReference type="GO" id="GO:0043190">
    <property type="term" value="C:ATP-binding cassette (ABC) transporter complex"/>
    <property type="evidence" value="ECO:0007669"/>
    <property type="project" value="InterPro"/>
</dbReference>
<evidence type="ECO:0000256" key="2">
    <source>
        <dbReference type="ARBA" id="ARBA00005695"/>
    </source>
</evidence>
<name>A0A0R1SS85_9LACO</name>
<keyword evidence="5" id="KW-0653">Protein transport</keyword>
<evidence type="ECO:0000313" key="7">
    <source>
        <dbReference type="EMBL" id="KRL69093.1"/>
    </source>
</evidence>
<dbReference type="GO" id="GO:0042597">
    <property type="term" value="C:periplasmic space"/>
    <property type="evidence" value="ECO:0007669"/>
    <property type="project" value="UniProtKB-ARBA"/>
</dbReference>